<accession>A0A1B1KF03</accession>
<evidence type="ECO:0000313" key="3">
    <source>
        <dbReference type="Proteomes" id="UP000186108"/>
    </source>
</evidence>
<evidence type="ECO:0000313" key="2">
    <source>
        <dbReference type="EMBL" id="ANS31177.1"/>
    </source>
</evidence>
<protein>
    <submittedName>
        <fullName evidence="2">Uncharacterized protein</fullName>
    </submittedName>
</protein>
<feature type="region of interest" description="Disordered" evidence="1">
    <location>
        <begin position="61"/>
        <end position="82"/>
    </location>
</feature>
<evidence type="ECO:0000256" key="1">
    <source>
        <dbReference type="SAM" id="MobiDB-lite"/>
    </source>
</evidence>
<sequence length="82" mass="8546">MTTDTTRCTPHTLLSTRGMSGEPHHTTSASPLATAQLPPALGSNAPARAFASIADHRVVLDTARGTTRNRSVDPPQTPSGRA</sequence>
<feature type="region of interest" description="Disordered" evidence="1">
    <location>
        <begin position="1"/>
        <end position="43"/>
    </location>
</feature>
<feature type="compositionally biased region" description="Polar residues" evidence="1">
    <location>
        <begin position="1"/>
        <end position="18"/>
    </location>
</feature>
<gene>
    <name evidence="2" type="ORF">R1CP_32770</name>
</gene>
<dbReference type="PATRIC" id="fig|37919.13.peg.6864"/>
<organism evidence="2 3">
    <name type="scientific">Rhodococcus opacus</name>
    <name type="common">Nocardia opaca</name>
    <dbReference type="NCBI Taxonomy" id="37919"/>
    <lineage>
        <taxon>Bacteria</taxon>
        <taxon>Bacillati</taxon>
        <taxon>Actinomycetota</taxon>
        <taxon>Actinomycetes</taxon>
        <taxon>Mycobacteriales</taxon>
        <taxon>Nocardiaceae</taxon>
        <taxon>Rhodococcus</taxon>
    </lineage>
</organism>
<reference evidence="2 3" key="1">
    <citation type="submission" date="2014-07" db="EMBL/GenBank/DDBJ databases">
        <authorList>
            <person name="Zhang J.E."/>
            <person name="Yang H."/>
            <person name="Guo J."/>
            <person name="Deng Z."/>
            <person name="Luo H."/>
            <person name="Luo M."/>
            <person name="Zhao B."/>
        </authorList>
    </citation>
    <scope>NUCLEOTIDE SEQUENCE [LARGE SCALE GENOMIC DNA]</scope>
    <source>
        <strain evidence="2 3">1CP</strain>
    </source>
</reference>
<name>A0A1B1KF03_RHOOP</name>
<proteinExistence type="predicted"/>
<dbReference type="EMBL" id="CP009111">
    <property type="protein sequence ID" value="ANS31177.1"/>
    <property type="molecule type" value="Genomic_DNA"/>
</dbReference>
<dbReference type="Proteomes" id="UP000186108">
    <property type="component" value="Chromosome"/>
</dbReference>
<dbReference type="AlphaFoldDB" id="A0A1B1KF03"/>